<gene>
    <name evidence="1" type="ORF">LTS18_010842</name>
</gene>
<reference evidence="1" key="1">
    <citation type="submission" date="2024-09" db="EMBL/GenBank/DDBJ databases">
        <title>Black Yeasts Isolated from many extreme environments.</title>
        <authorList>
            <person name="Coleine C."/>
            <person name="Stajich J.E."/>
            <person name="Selbmann L."/>
        </authorList>
    </citation>
    <scope>NUCLEOTIDE SEQUENCE</scope>
    <source>
        <strain evidence="1">CCFEE 5737</strain>
    </source>
</reference>
<evidence type="ECO:0000313" key="2">
    <source>
        <dbReference type="Proteomes" id="UP001186974"/>
    </source>
</evidence>
<comment type="caution">
    <text evidence="1">The sequence shown here is derived from an EMBL/GenBank/DDBJ whole genome shotgun (WGS) entry which is preliminary data.</text>
</comment>
<protein>
    <submittedName>
        <fullName evidence="1">Uncharacterized protein</fullName>
    </submittedName>
</protein>
<feature type="non-terminal residue" evidence="1">
    <location>
        <position position="1"/>
    </location>
</feature>
<organism evidence="1 2">
    <name type="scientific">Coniosporium uncinatum</name>
    <dbReference type="NCBI Taxonomy" id="93489"/>
    <lineage>
        <taxon>Eukaryota</taxon>
        <taxon>Fungi</taxon>
        <taxon>Dikarya</taxon>
        <taxon>Ascomycota</taxon>
        <taxon>Pezizomycotina</taxon>
        <taxon>Dothideomycetes</taxon>
        <taxon>Dothideomycetes incertae sedis</taxon>
        <taxon>Coniosporium</taxon>
    </lineage>
</organism>
<evidence type="ECO:0000313" key="1">
    <source>
        <dbReference type="EMBL" id="KAK3059452.1"/>
    </source>
</evidence>
<dbReference type="EMBL" id="JAWDJW010009399">
    <property type="protein sequence ID" value="KAK3059452.1"/>
    <property type="molecule type" value="Genomic_DNA"/>
</dbReference>
<dbReference type="Proteomes" id="UP001186974">
    <property type="component" value="Unassembled WGS sequence"/>
</dbReference>
<accession>A0ACC3CZ28</accession>
<name>A0ACC3CZ28_9PEZI</name>
<proteinExistence type="predicted"/>
<keyword evidence="2" id="KW-1185">Reference proteome</keyword>
<sequence length="431" mass="45839">CFTTYPTQPYQDDTFLSKPAAAYDWLHFHDTLSAQVHGSSQEWELAPYLSQAPLAFHHLFASPASARHTYSDHNSSSSNKKFGSALDNGDGDGEAAELSMFVGPGAAFHANEALKSHTAHLTALQSSLSLPLTRMYRSHADIATELLPCVLRMLSPDVKPVIISSSAAASGAGAGGGAGGGGGGGGGSTGGKTFATSTASVRKASEKVLVERGVRAMMAVGVRFERTRIEHDDLLSSSSSSPSSSTNNIHASRNNGGWVFRMEPPVDELVSFSTMNRGGGGRKNETATRYAVRQVLEQELRRTEKLVGEGLRMRRGRLDPDDLDNDDSATAKDDKKANEVVKKVAKAAKRDFFGRILVAEAARSSMVGPGAGDAGGGTGEGSGEGKEESREARRKRVRTENGEGRVWVSFHEGFSNAVRKPVTIRELMAGL</sequence>